<keyword evidence="4" id="KW-1185">Reference proteome</keyword>
<dbReference type="GO" id="GO:0015627">
    <property type="term" value="C:type II protein secretion system complex"/>
    <property type="evidence" value="ECO:0007669"/>
    <property type="project" value="InterPro"/>
</dbReference>
<evidence type="ECO:0000256" key="2">
    <source>
        <dbReference type="SAM" id="Phobius"/>
    </source>
</evidence>
<feature type="transmembrane region" description="Helical" evidence="2">
    <location>
        <begin position="21"/>
        <end position="44"/>
    </location>
</feature>
<protein>
    <submittedName>
        <fullName evidence="3">MSHA biogenesis protein MshJ</fullName>
    </submittedName>
</protein>
<evidence type="ECO:0000313" key="3">
    <source>
        <dbReference type="EMBL" id="SDI39422.1"/>
    </source>
</evidence>
<dbReference type="RefSeq" id="WP_090360766.1">
    <property type="nucleotide sequence ID" value="NZ_FNEM01000001.1"/>
</dbReference>
<dbReference type="GO" id="GO:0015628">
    <property type="term" value="P:protein secretion by the type II secretion system"/>
    <property type="evidence" value="ECO:0007669"/>
    <property type="project" value="InterPro"/>
</dbReference>
<gene>
    <name evidence="3" type="ORF">SAMN04488540_101280</name>
</gene>
<sequence length="223" mass="25173">MNRIEKLRSQFDVLSVRERGLIFGGGLVVLAMLLFTLLVEPMWLKLQRSQNSIAAIEAQLPAYQAQVMELNDRLASDLDEANRRKMGELSDQIALEQSKLGERVIGLILPEQMPAVLAQMLTSASQVELVSLVSNPAEPLSAASSLYQHGLTLTLRGEYFGLMKVLAKMESLPQQFYWQKVNYQVEEYPMAIMTLDIYTLGTEKELIRVGTRLRSDTELFSVY</sequence>
<keyword evidence="1" id="KW-0175">Coiled coil</keyword>
<keyword evidence="2" id="KW-0472">Membrane</keyword>
<dbReference type="EMBL" id="FNEM01000001">
    <property type="protein sequence ID" value="SDI39422.1"/>
    <property type="molecule type" value="Genomic_DNA"/>
</dbReference>
<keyword evidence="2" id="KW-0812">Transmembrane</keyword>
<reference evidence="4" key="1">
    <citation type="submission" date="2016-10" db="EMBL/GenBank/DDBJ databases">
        <authorList>
            <person name="Varghese N."/>
            <person name="Submissions S."/>
        </authorList>
    </citation>
    <scope>NUCLEOTIDE SEQUENCE [LARGE SCALE GENOMIC DNA]</scope>
    <source>
        <strain evidence="4">DSM 23317</strain>
    </source>
</reference>
<evidence type="ECO:0000256" key="1">
    <source>
        <dbReference type="SAM" id="Coils"/>
    </source>
</evidence>
<evidence type="ECO:0000313" key="4">
    <source>
        <dbReference type="Proteomes" id="UP000199527"/>
    </source>
</evidence>
<dbReference type="OrthoDB" id="9151209at2"/>
<organism evidence="3 4">
    <name type="scientific">Ferrimonas sediminum</name>
    <dbReference type="NCBI Taxonomy" id="718193"/>
    <lineage>
        <taxon>Bacteria</taxon>
        <taxon>Pseudomonadati</taxon>
        <taxon>Pseudomonadota</taxon>
        <taxon>Gammaproteobacteria</taxon>
        <taxon>Alteromonadales</taxon>
        <taxon>Ferrimonadaceae</taxon>
        <taxon>Ferrimonas</taxon>
    </lineage>
</organism>
<name>A0A1G8K7M8_9GAMM</name>
<dbReference type="Pfam" id="PF04612">
    <property type="entry name" value="T2SSM"/>
    <property type="match status" value="1"/>
</dbReference>
<dbReference type="AlphaFoldDB" id="A0A1G8K7M8"/>
<dbReference type="InterPro" id="IPR007690">
    <property type="entry name" value="T2SS_GspM"/>
</dbReference>
<accession>A0A1G8K7M8</accession>
<proteinExistence type="predicted"/>
<dbReference type="Proteomes" id="UP000199527">
    <property type="component" value="Unassembled WGS sequence"/>
</dbReference>
<keyword evidence="2" id="KW-1133">Transmembrane helix</keyword>
<feature type="coiled-coil region" evidence="1">
    <location>
        <begin position="46"/>
        <end position="73"/>
    </location>
</feature>